<gene>
    <name evidence="17" type="primary">thiD</name>
    <name evidence="17" type="ORF">GM537_05970</name>
    <name evidence="19" type="ORF">SAMEA2467332_00289</name>
    <name evidence="24" type="ORF">SAMEA2658750_00006</name>
    <name evidence="18" type="ORF">SAMEA3176123_00079</name>
    <name evidence="22" type="ORF">SAMEA3176126_00079</name>
    <name evidence="23" type="ORF">SAMEA3176127_01434</name>
    <name evidence="21" type="ORF">SAMEA3206930_00473</name>
    <name evidence="20" type="ORF">SAMEA3208857_00987</name>
</gene>
<dbReference type="GO" id="GO:0008972">
    <property type="term" value="F:phosphomethylpyrimidine kinase activity"/>
    <property type="evidence" value="ECO:0007669"/>
    <property type="project" value="UniProtKB-EC"/>
</dbReference>
<evidence type="ECO:0000256" key="14">
    <source>
        <dbReference type="ARBA" id="ARBA00042102"/>
    </source>
</evidence>
<evidence type="ECO:0000313" key="23">
    <source>
        <dbReference type="EMBL" id="VNQ34324.1"/>
    </source>
</evidence>
<dbReference type="FunFam" id="3.40.1190.20:FF:000003">
    <property type="entry name" value="Phosphomethylpyrimidine kinase ThiD"/>
    <property type="match status" value="1"/>
</dbReference>
<dbReference type="EMBL" id="CAATFM010000001">
    <property type="protein sequence ID" value="VNO96056.1"/>
    <property type="molecule type" value="Genomic_DNA"/>
</dbReference>
<evidence type="ECO:0000256" key="6">
    <source>
        <dbReference type="ARBA" id="ARBA00012963"/>
    </source>
</evidence>
<dbReference type="EMBL" id="WNHS01000019">
    <property type="protein sequence ID" value="MTW24402.1"/>
    <property type="molecule type" value="Genomic_DNA"/>
</dbReference>
<dbReference type="EMBL" id="CAATIN010000001">
    <property type="protein sequence ID" value="VNQ55888.1"/>
    <property type="molecule type" value="Genomic_DNA"/>
</dbReference>
<keyword evidence="11" id="KW-0067">ATP-binding</keyword>
<comment type="catalytic activity">
    <reaction evidence="1">
        <text>4-amino-5-hydroxymethyl-2-methylpyrimidine + ATP = 4-amino-2-methyl-5-(phosphooxymethyl)pyrimidine + ADP + H(+)</text>
        <dbReference type="Rhea" id="RHEA:23096"/>
        <dbReference type="ChEBI" id="CHEBI:15378"/>
        <dbReference type="ChEBI" id="CHEBI:16892"/>
        <dbReference type="ChEBI" id="CHEBI:30616"/>
        <dbReference type="ChEBI" id="CHEBI:58354"/>
        <dbReference type="ChEBI" id="CHEBI:456216"/>
        <dbReference type="EC" id="2.7.1.49"/>
    </reaction>
</comment>
<dbReference type="EMBL" id="CAATHJ010000001">
    <property type="protein sequence ID" value="VNP81995.1"/>
    <property type="molecule type" value="Genomic_DNA"/>
</dbReference>
<reference evidence="18" key="1">
    <citation type="submission" date="2019-04" db="EMBL/GenBank/DDBJ databases">
        <authorList>
            <consortium name="Pathogen Informatics"/>
        </authorList>
    </citation>
    <scope>NUCLEOTIDE SEQUENCE</scope>
    <source>
        <strain evidence="19">GPSC16</strain>
        <strain evidence="18">GPSC18</strain>
        <strain evidence="20">GPSC33</strain>
        <strain evidence="23">GPSC6</strain>
        <strain evidence="21">GPSC7</strain>
    </source>
</reference>
<evidence type="ECO:0000256" key="10">
    <source>
        <dbReference type="ARBA" id="ARBA00022777"/>
    </source>
</evidence>
<accession>A0A6I3VGT2</accession>
<protein>
    <recommendedName>
        <fullName evidence="7">Hydroxymethylpyrimidine/phosphomethylpyrimidine kinase</fullName>
        <ecNumber evidence="5">2.7.1.49</ecNumber>
        <ecNumber evidence="6">2.7.4.7</ecNumber>
    </recommendedName>
    <alternativeName>
        <fullName evidence="14">Hydroxymethylpyrimidine kinase</fullName>
    </alternativeName>
    <alternativeName>
        <fullName evidence="15">Hydroxymethylpyrimidine phosphate kinase</fullName>
    </alternativeName>
</protein>
<sequence length="263" mass="28318">MTYLPVALTIAGTDPSGGAGIMADLKSFQARDVYGMAVVTSLVAQNTRGVQLIEHVSPQMLKAQLESVFSDIPPQAVKTGMLATTEIMEIIHPYLKKLDCPYVLDPVMVATSGDALIDSSARDYLKTNLLPLATIITPNLPEAEEIVGFSIHDPEDMQRAGRLILKEFGPQSVVIKGGHLKGGAKDFLFTKNEQFVWESPRIQTCHTHGTGCTFAAVITAELAKGKSLYQAVDKAKAFITKAIQDAPQLGHGSGPVNHTTFKD</sequence>
<dbReference type="Gene3D" id="3.40.1190.20">
    <property type="match status" value="1"/>
</dbReference>
<evidence type="ECO:0000256" key="11">
    <source>
        <dbReference type="ARBA" id="ARBA00022840"/>
    </source>
</evidence>
<dbReference type="NCBIfam" id="TIGR00097">
    <property type="entry name" value="HMP-P_kinase"/>
    <property type="match status" value="1"/>
</dbReference>
<comment type="pathway">
    <text evidence="3">Cofactor biosynthesis; thiamine diphosphate biosynthesis; 4-amino-2-methyl-5-diphosphomethylpyrimidine from 5-amino-1-(5-phospho-D-ribosyl)imidazole: step 3/3.</text>
</comment>
<keyword evidence="12" id="KW-0784">Thiamine biosynthesis</keyword>
<evidence type="ECO:0000313" key="19">
    <source>
        <dbReference type="EMBL" id="VNP13037.1"/>
    </source>
</evidence>
<evidence type="ECO:0000313" key="18">
    <source>
        <dbReference type="EMBL" id="VNO96056.1"/>
    </source>
</evidence>
<dbReference type="InterPro" id="IPR013749">
    <property type="entry name" value="PM/HMP-P_kinase-1"/>
</dbReference>
<evidence type="ECO:0000256" key="7">
    <source>
        <dbReference type="ARBA" id="ARBA00019161"/>
    </source>
</evidence>
<dbReference type="EMBL" id="CAATGI010000004">
    <property type="protein sequence ID" value="VNP46513.1"/>
    <property type="molecule type" value="Genomic_DNA"/>
</dbReference>
<dbReference type="RefSeq" id="WP_000221742.1">
    <property type="nucleotide sequence ID" value="NZ_AP026924.1"/>
</dbReference>
<comment type="catalytic activity">
    <reaction evidence="2">
        <text>4-amino-2-methyl-5-(phosphooxymethyl)pyrimidine + ATP = 4-amino-2-methyl-5-(diphosphooxymethyl)pyrimidine + ADP</text>
        <dbReference type="Rhea" id="RHEA:19893"/>
        <dbReference type="ChEBI" id="CHEBI:30616"/>
        <dbReference type="ChEBI" id="CHEBI:57841"/>
        <dbReference type="ChEBI" id="CHEBI:58354"/>
        <dbReference type="ChEBI" id="CHEBI:456216"/>
        <dbReference type="EC" id="2.7.4.7"/>
    </reaction>
</comment>
<dbReference type="GO" id="GO:0009228">
    <property type="term" value="P:thiamine biosynthetic process"/>
    <property type="evidence" value="ECO:0007669"/>
    <property type="project" value="UniProtKB-KW"/>
</dbReference>
<dbReference type="SUPFAM" id="SSF53613">
    <property type="entry name" value="Ribokinase-like"/>
    <property type="match status" value="1"/>
</dbReference>
<dbReference type="PANTHER" id="PTHR20858">
    <property type="entry name" value="PHOSPHOMETHYLPYRIMIDINE KINASE"/>
    <property type="match status" value="1"/>
</dbReference>
<keyword evidence="8 17" id="KW-0808">Transferase</keyword>
<dbReference type="EC" id="2.7.1.49" evidence="5"/>
<dbReference type="EMBL" id="CAATHC010000002">
    <property type="protein sequence ID" value="VNP79078.1"/>
    <property type="molecule type" value="Genomic_DNA"/>
</dbReference>
<evidence type="ECO:0000313" key="21">
    <source>
        <dbReference type="EMBL" id="VNP79078.1"/>
    </source>
</evidence>
<evidence type="ECO:0000313" key="20">
    <source>
        <dbReference type="EMBL" id="VNP46513.1"/>
    </source>
</evidence>
<reference evidence="17 25" key="2">
    <citation type="submission" date="2019-11" db="EMBL/GenBank/DDBJ databases">
        <title>Growth characteristics of pneumococcus vary with the chemical composition of the capsule and with environmental conditions.</title>
        <authorList>
            <person name="Tothpal A."/>
            <person name="Desobry K."/>
            <person name="Joshi S."/>
            <person name="Wyllie A.L."/>
            <person name="Weinberger D.M."/>
        </authorList>
    </citation>
    <scope>NUCLEOTIDE SEQUENCE [LARGE SCALE GENOMIC DNA]</scope>
    <source>
        <strain evidence="17">Pnumococcus23A</strain>
        <strain evidence="25">pnumococcus23A</strain>
    </source>
</reference>
<dbReference type="EC" id="2.7.4.7" evidence="6"/>
<evidence type="ECO:0000256" key="15">
    <source>
        <dbReference type="ARBA" id="ARBA00043176"/>
    </source>
</evidence>
<evidence type="ECO:0000256" key="3">
    <source>
        <dbReference type="ARBA" id="ARBA00004769"/>
    </source>
</evidence>
<dbReference type="GO" id="GO:0005829">
    <property type="term" value="C:cytosol"/>
    <property type="evidence" value="ECO:0007669"/>
    <property type="project" value="TreeGrafter"/>
</dbReference>
<dbReference type="PANTHER" id="PTHR20858:SF17">
    <property type="entry name" value="HYDROXYMETHYLPYRIMIDINE_PHOSPHOMETHYLPYRIMIDINE KINASE THI20-RELATED"/>
    <property type="match status" value="1"/>
</dbReference>
<proteinExistence type="inferred from homology"/>
<evidence type="ECO:0000256" key="13">
    <source>
        <dbReference type="ARBA" id="ARBA00037917"/>
    </source>
</evidence>
<keyword evidence="10 17" id="KW-0418">Kinase</keyword>
<dbReference type="Pfam" id="PF08543">
    <property type="entry name" value="Phos_pyr_kin"/>
    <property type="match status" value="1"/>
</dbReference>
<comment type="pathway">
    <text evidence="13">Cofactor biosynthesis; thiamine diphosphate biosynthesis; 4-amino-2-methyl-5-diphosphomethylpyrimidine from 5-amino-1-(5-phospho-D-ribosyl)imidazole: step 2/3.</text>
</comment>
<evidence type="ECO:0000256" key="9">
    <source>
        <dbReference type="ARBA" id="ARBA00022741"/>
    </source>
</evidence>
<dbReference type="EMBL" id="CAATHX010000006">
    <property type="protein sequence ID" value="VNQ34324.1"/>
    <property type="molecule type" value="Genomic_DNA"/>
</dbReference>
<evidence type="ECO:0000313" key="24">
    <source>
        <dbReference type="EMBL" id="VNQ55888.1"/>
    </source>
</evidence>
<keyword evidence="9" id="KW-0547">Nucleotide-binding</keyword>
<dbReference type="Proteomes" id="UP000490982">
    <property type="component" value="Unassembled WGS sequence"/>
</dbReference>
<dbReference type="OMA" id="NRHTHGT"/>
<dbReference type="CDD" id="cd01169">
    <property type="entry name" value="HMPP_kinase"/>
    <property type="match status" value="1"/>
</dbReference>
<organism evidence="17 25">
    <name type="scientific">Streptococcus pneumoniae</name>
    <dbReference type="NCBI Taxonomy" id="1313"/>
    <lineage>
        <taxon>Bacteria</taxon>
        <taxon>Bacillati</taxon>
        <taxon>Bacillota</taxon>
        <taxon>Bacilli</taxon>
        <taxon>Lactobacillales</taxon>
        <taxon>Streptococcaceae</taxon>
        <taxon>Streptococcus</taxon>
    </lineage>
</organism>
<evidence type="ECO:0000313" key="22">
    <source>
        <dbReference type="EMBL" id="VNP81995.1"/>
    </source>
</evidence>
<evidence type="ECO:0000313" key="17">
    <source>
        <dbReference type="EMBL" id="MTW24402.1"/>
    </source>
</evidence>
<evidence type="ECO:0000256" key="12">
    <source>
        <dbReference type="ARBA" id="ARBA00022977"/>
    </source>
</evidence>
<comment type="similarity">
    <text evidence="4">Belongs to the ThiD family.</text>
</comment>
<dbReference type="GO" id="GO:0008902">
    <property type="term" value="F:hydroxymethylpyrimidine kinase activity"/>
    <property type="evidence" value="ECO:0007669"/>
    <property type="project" value="UniProtKB-EC"/>
</dbReference>
<evidence type="ECO:0000256" key="2">
    <source>
        <dbReference type="ARBA" id="ARBA00000565"/>
    </source>
</evidence>
<evidence type="ECO:0000256" key="5">
    <source>
        <dbReference type="ARBA" id="ARBA00012135"/>
    </source>
</evidence>
<dbReference type="AlphaFoldDB" id="A0A6I3VGT2"/>
<evidence type="ECO:0000313" key="25">
    <source>
        <dbReference type="Proteomes" id="UP000490982"/>
    </source>
</evidence>
<dbReference type="InterPro" id="IPR004399">
    <property type="entry name" value="HMP/HMP-P_kinase_dom"/>
</dbReference>
<name>A0A6I3VGT2_STREE</name>
<evidence type="ECO:0000259" key="16">
    <source>
        <dbReference type="Pfam" id="PF08543"/>
    </source>
</evidence>
<dbReference type="InterPro" id="IPR029056">
    <property type="entry name" value="Ribokinase-like"/>
</dbReference>
<evidence type="ECO:0000256" key="4">
    <source>
        <dbReference type="ARBA" id="ARBA00009879"/>
    </source>
</evidence>
<evidence type="ECO:0000256" key="1">
    <source>
        <dbReference type="ARBA" id="ARBA00000151"/>
    </source>
</evidence>
<dbReference type="GO" id="GO:0005524">
    <property type="term" value="F:ATP binding"/>
    <property type="evidence" value="ECO:0007669"/>
    <property type="project" value="UniProtKB-KW"/>
</dbReference>
<evidence type="ECO:0000256" key="8">
    <source>
        <dbReference type="ARBA" id="ARBA00022679"/>
    </source>
</evidence>
<feature type="domain" description="Pyridoxamine kinase/Phosphomethylpyrimidine kinase" evidence="16">
    <location>
        <begin position="14"/>
        <end position="257"/>
    </location>
</feature>
<dbReference type="EMBL" id="CAATGB010000002">
    <property type="protein sequence ID" value="VNP13037.1"/>
    <property type="molecule type" value="Genomic_DNA"/>
</dbReference>